<dbReference type="Proteomes" id="UP001239522">
    <property type="component" value="Chromosome"/>
</dbReference>
<organism evidence="3 4">
    <name type="scientific">Streptomyces castrisilvae</name>
    <dbReference type="NCBI Taxonomy" id="3033811"/>
    <lineage>
        <taxon>Bacteria</taxon>
        <taxon>Bacillati</taxon>
        <taxon>Actinomycetota</taxon>
        <taxon>Actinomycetes</taxon>
        <taxon>Kitasatosporales</taxon>
        <taxon>Streptomycetaceae</taxon>
        <taxon>Streptomyces</taxon>
    </lineage>
</organism>
<dbReference type="Pfam" id="PF14082">
    <property type="entry name" value="SduA_C"/>
    <property type="match status" value="1"/>
</dbReference>
<proteinExistence type="predicted"/>
<dbReference type="RefSeq" id="WP_306055644.1">
    <property type="nucleotide sequence ID" value="NZ_CP120997.1"/>
</dbReference>
<evidence type="ECO:0000259" key="2">
    <source>
        <dbReference type="Pfam" id="PF14082"/>
    </source>
</evidence>
<evidence type="ECO:0000256" key="1">
    <source>
        <dbReference type="SAM" id="MobiDB-lite"/>
    </source>
</evidence>
<accession>A0ABY9HND3</accession>
<evidence type="ECO:0000313" key="4">
    <source>
        <dbReference type="Proteomes" id="UP001239522"/>
    </source>
</evidence>
<sequence>MTPTETLGHLSELLVREHEKPVTNKYHAARDFTAKLLKLPYSRVYFTYISKAANFSVRAVQSDAAVQASVVVALIKLRGELQDAATHRAARKLALRTGKTLLLLQRASPDSLQWNIMGGYFMSADLRSQGIVDNLVNSFGPIPFEPINVSRDEAVSGVLDFFDRVGLSGAGVGAALSQRQDIASIMQFAAASSAAGLSAAETAVIAQRRTLIADLKRMIADPATTETELHRKIRGNYWIFGGRYTGVARGSIVPMDRYDIPLFCADGSLHIIELKGSYIPDLVERHRQHLIPGEEVHKATMQAANYIRQLDEGGAALETLYRNSGLNYDLRRGRATVIIGNQDFVEIPEDPVRQVGAVTRSMIDQTIRTYDSLINRIDVLTWADLLDSAERSLRFESEISADHASTGDEPGSSPGSNSREDPDSDQNPTLFN</sequence>
<dbReference type="EMBL" id="CP120997">
    <property type="protein sequence ID" value="WLQ35026.1"/>
    <property type="molecule type" value="Genomic_DNA"/>
</dbReference>
<dbReference type="InterPro" id="IPR025359">
    <property type="entry name" value="SduA_C"/>
</dbReference>
<protein>
    <submittedName>
        <fullName evidence="3">DUF4263 domain-containing protein</fullName>
    </submittedName>
</protein>
<name>A0ABY9HND3_9ACTN</name>
<feature type="region of interest" description="Disordered" evidence="1">
    <location>
        <begin position="397"/>
        <end position="432"/>
    </location>
</feature>
<reference evidence="3 4" key="1">
    <citation type="submission" date="2023-03" db="EMBL/GenBank/DDBJ databases">
        <title>Isolation and description of six Streptomyces strains from soil environments, able to metabolize different microbial glucans.</title>
        <authorList>
            <person name="Widen T."/>
            <person name="Larsbrink J."/>
        </authorList>
    </citation>
    <scope>NUCLEOTIDE SEQUENCE [LARGE SCALE GENOMIC DNA]</scope>
    <source>
        <strain evidence="3 4">Mut1</strain>
    </source>
</reference>
<keyword evidence="4" id="KW-1185">Reference proteome</keyword>
<feature type="domain" description="Shedu protein SduA C-terminal" evidence="2">
    <location>
        <begin position="224"/>
        <end position="374"/>
    </location>
</feature>
<gene>
    <name evidence="3" type="ORF">P8A18_16990</name>
</gene>
<evidence type="ECO:0000313" key="3">
    <source>
        <dbReference type="EMBL" id="WLQ35026.1"/>
    </source>
</evidence>